<protein>
    <submittedName>
        <fullName evidence="1">Uncharacterized protein</fullName>
    </submittedName>
</protein>
<keyword evidence="2" id="KW-1185">Reference proteome</keyword>
<organism evidence="1 2">
    <name type="scientific">Cellvibrio zantedeschiae</name>
    <dbReference type="NCBI Taxonomy" id="1237077"/>
    <lineage>
        <taxon>Bacteria</taxon>
        <taxon>Pseudomonadati</taxon>
        <taxon>Pseudomonadota</taxon>
        <taxon>Gammaproteobacteria</taxon>
        <taxon>Cellvibrionales</taxon>
        <taxon>Cellvibrionaceae</taxon>
        <taxon>Cellvibrio</taxon>
    </lineage>
</organism>
<sequence length="265" mass="29644">MNELHRQMYLSALGLDTYMPRLHLPFAAISIACELPIAAPDSQPTARVERPAESFVSPIQQNAKPVSSEVSPVGNLIGNMFDVPKVARAVSQPVTAADILAQLDAKPVTIEPFSLSIWRPFDGLMVVDSRNTKLALPTELLLNNILRAFFLNQSLKTQEEVLRWPMIENSFTKRTVADARNELQTWLSVQHEIRPIRYLWLMGANAATYLLPENSEYKDNLFKSVSLADGGIDALILPSLNECLQTPTAKQQLYFALRVYLSAHQ</sequence>
<evidence type="ECO:0000313" key="2">
    <source>
        <dbReference type="Proteomes" id="UP000619761"/>
    </source>
</evidence>
<gene>
    <name evidence="1" type="ORF">GCM10011613_21270</name>
</gene>
<dbReference type="RefSeq" id="WP_189418179.1">
    <property type="nucleotide sequence ID" value="NZ_BMYZ01000001.1"/>
</dbReference>
<reference evidence="2" key="1">
    <citation type="journal article" date="2019" name="Int. J. Syst. Evol. Microbiol.">
        <title>The Global Catalogue of Microorganisms (GCM) 10K type strain sequencing project: providing services to taxonomists for standard genome sequencing and annotation.</title>
        <authorList>
            <consortium name="The Broad Institute Genomics Platform"/>
            <consortium name="The Broad Institute Genome Sequencing Center for Infectious Disease"/>
            <person name="Wu L."/>
            <person name="Ma J."/>
        </authorList>
    </citation>
    <scope>NUCLEOTIDE SEQUENCE [LARGE SCALE GENOMIC DNA]</scope>
    <source>
        <strain evidence="2">KCTC 32239</strain>
    </source>
</reference>
<dbReference type="PROSITE" id="PS51257">
    <property type="entry name" value="PROKAR_LIPOPROTEIN"/>
    <property type="match status" value="1"/>
</dbReference>
<dbReference type="Proteomes" id="UP000619761">
    <property type="component" value="Unassembled WGS sequence"/>
</dbReference>
<dbReference type="EMBL" id="BMYZ01000001">
    <property type="protein sequence ID" value="GGY75501.1"/>
    <property type="molecule type" value="Genomic_DNA"/>
</dbReference>
<proteinExistence type="predicted"/>
<comment type="caution">
    <text evidence="1">The sequence shown here is derived from an EMBL/GenBank/DDBJ whole genome shotgun (WGS) entry which is preliminary data.</text>
</comment>
<name>A0ABQ3B2I6_9GAMM</name>
<accession>A0ABQ3B2I6</accession>
<evidence type="ECO:0000313" key="1">
    <source>
        <dbReference type="EMBL" id="GGY75501.1"/>
    </source>
</evidence>